<evidence type="ECO:0000256" key="4">
    <source>
        <dbReference type="SAM" id="Phobius"/>
    </source>
</evidence>
<keyword evidence="4" id="KW-0472">Membrane</keyword>
<dbReference type="EMBL" id="CAJNOT010003111">
    <property type="protein sequence ID" value="CAF1364728.1"/>
    <property type="molecule type" value="Genomic_DNA"/>
</dbReference>
<dbReference type="GO" id="GO:0005739">
    <property type="term" value="C:mitochondrion"/>
    <property type="evidence" value="ECO:0007669"/>
    <property type="project" value="TreeGrafter"/>
</dbReference>
<evidence type="ECO:0000256" key="3">
    <source>
        <dbReference type="ARBA" id="ARBA00022946"/>
    </source>
</evidence>
<dbReference type="InterPro" id="IPR003016">
    <property type="entry name" value="2-oxoA_DH_lipoyl-BS"/>
</dbReference>
<dbReference type="CDD" id="cd06849">
    <property type="entry name" value="lipoyl_domain"/>
    <property type="match status" value="1"/>
</dbReference>
<dbReference type="PANTHER" id="PTHR43416">
    <property type="entry name" value="DIHYDROLIPOYLLYSINE-RESIDUE SUCCINYLTRANSFERASE COMPONENT OF 2-OXOGLUTARATE DEHYDROGENASE COMPLEX, MITOCHONDRIAL-RELATED"/>
    <property type="match status" value="1"/>
</dbReference>
<evidence type="ECO:0000313" key="6">
    <source>
        <dbReference type="EMBL" id="CAF1364728.1"/>
    </source>
</evidence>
<keyword evidence="4" id="KW-0812">Transmembrane</keyword>
<dbReference type="AlphaFoldDB" id="A0A815IED0"/>
<reference evidence="6" key="1">
    <citation type="submission" date="2021-02" db="EMBL/GenBank/DDBJ databases">
        <authorList>
            <person name="Nowell W R."/>
        </authorList>
    </citation>
    <scope>NUCLEOTIDE SEQUENCE</scope>
</reference>
<dbReference type="InterPro" id="IPR011053">
    <property type="entry name" value="Single_hybrid_motif"/>
</dbReference>
<dbReference type="PANTHER" id="PTHR43416:SF5">
    <property type="entry name" value="DIHYDROLIPOYLLYSINE-RESIDUE SUCCINYLTRANSFERASE COMPONENT OF 2-OXOGLUTARATE DEHYDROGENASE COMPLEX, MITOCHONDRIAL"/>
    <property type="match status" value="1"/>
</dbReference>
<dbReference type="InterPro" id="IPR000089">
    <property type="entry name" value="Biotin_lipoyl"/>
</dbReference>
<dbReference type="Gene3D" id="2.40.50.100">
    <property type="match status" value="1"/>
</dbReference>
<keyword evidence="4" id="KW-1133">Transmembrane helix</keyword>
<comment type="similarity">
    <text evidence="1">Belongs to the 2-oxoacid dehydrogenase family.</text>
</comment>
<feature type="transmembrane region" description="Helical" evidence="4">
    <location>
        <begin position="389"/>
        <end position="414"/>
    </location>
</feature>
<comment type="caution">
    <text evidence="6">The sequence shown here is derived from an EMBL/GenBank/DDBJ whole genome shotgun (WGS) entry which is preliminary data.</text>
</comment>
<accession>A0A815IED0</accession>
<evidence type="ECO:0000256" key="1">
    <source>
        <dbReference type="ARBA" id="ARBA00007317"/>
    </source>
</evidence>
<organism evidence="6 7">
    <name type="scientific">Rotaria sordida</name>
    <dbReference type="NCBI Taxonomy" id="392033"/>
    <lineage>
        <taxon>Eukaryota</taxon>
        <taxon>Metazoa</taxon>
        <taxon>Spiralia</taxon>
        <taxon>Gnathifera</taxon>
        <taxon>Rotifera</taxon>
        <taxon>Eurotatoria</taxon>
        <taxon>Bdelloidea</taxon>
        <taxon>Philodinida</taxon>
        <taxon>Philodinidae</taxon>
        <taxon>Rotaria</taxon>
    </lineage>
</organism>
<dbReference type="GO" id="GO:0004149">
    <property type="term" value="F:dihydrolipoyllysine-residue succinyltransferase activity"/>
    <property type="evidence" value="ECO:0007669"/>
    <property type="project" value="TreeGrafter"/>
</dbReference>
<feature type="domain" description="Lipoyl-binding" evidence="5">
    <location>
        <begin position="98"/>
        <end position="174"/>
    </location>
</feature>
<dbReference type="SUPFAM" id="SSF51230">
    <property type="entry name" value="Single hybrid motif"/>
    <property type="match status" value="1"/>
</dbReference>
<keyword evidence="3" id="KW-0809">Transit peptide</keyword>
<sequence length="442" mass="50185">MSHIVSLRSASLRALRSNSTTRIVVAAATKSTTYPHRTNLHQQQCSFSTISQSATRILSAEQDRFKKRTLSDQTFVIDTPHANVYALNRCLHTSSILFESIKVPTPSFPESVKDGTIRFLKKVGDKVSADETIAEIETDKTNLSVNAPTGGTIESLLVNEGDNVTSGAQVAVINTSGDAAKPTSAVSVISLSKEDINNCYFSVSYSNGSQYNCLDEDCYKYIDIISLEDQQCRTNYLSLKFSSQSTYKNFLQLTSLKNPLASFFSKGRPNLERLLQIEFQSSLFNDDLFKLNQLRLLSPYFISNIDTYEFIFDGFITNNNLTLFIDKNMFISNEQQIIDTLRLIFNCSQFERVEWELIKSIESLPDSPCPQQIQFIKNDFINNQYYNNLIILISLITFVCIIIIIALIMIALFYNNYYMNNRLKQISTSNSRTELITIIERF</sequence>
<dbReference type="GO" id="GO:0006099">
    <property type="term" value="P:tricarboxylic acid cycle"/>
    <property type="evidence" value="ECO:0007669"/>
    <property type="project" value="TreeGrafter"/>
</dbReference>
<dbReference type="Pfam" id="PF00364">
    <property type="entry name" value="Biotin_lipoyl"/>
    <property type="match status" value="1"/>
</dbReference>
<dbReference type="PROSITE" id="PS50968">
    <property type="entry name" value="BIOTINYL_LIPOYL"/>
    <property type="match status" value="1"/>
</dbReference>
<evidence type="ECO:0000313" key="7">
    <source>
        <dbReference type="Proteomes" id="UP000663864"/>
    </source>
</evidence>
<dbReference type="Proteomes" id="UP000663864">
    <property type="component" value="Unassembled WGS sequence"/>
</dbReference>
<name>A0A815IED0_9BILA</name>
<dbReference type="InterPro" id="IPR050537">
    <property type="entry name" value="2-oxoacid_dehydrogenase"/>
</dbReference>
<keyword evidence="2" id="KW-0450">Lipoyl</keyword>
<evidence type="ECO:0000259" key="5">
    <source>
        <dbReference type="PROSITE" id="PS50968"/>
    </source>
</evidence>
<gene>
    <name evidence="6" type="ORF">ZHD862_LOCUS31267</name>
</gene>
<dbReference type="PROSITE" id="PS00189">
    <property type="entry name" value="LIPOYL"/>
    <property type="match status" value="1"/>
</dbReference>
<protein>
    <recommendedName>
        <fullName evidence="5">Lipoyl-binding domain-containing protein</fullName>
    </recommendedName>
</protein>
<evidence type="ECO:0000256" key="2">
    <source>
        <dbReference type="ARBA" id="ARBA00022823"/>
    </source>
</evidence>
<proteinExistence type="inferred from homology"/>